<sequence length="1006" mass="115028">MGVFNLVFHHGGSFVQDGHTYYRGGSETTVEGQDEDKWSFFEAASLVKDWGYEGFRLWRKIPQTDERFTNVVDDAGAVEVAKHCMSCRVHGDLWVEHGVEDVMTKVLVPNVDDFSTSSGDDSTGDYVDASQCFNDSEEERVIDVEEEQFEQVEVVVPVSGNRVEIEGKSFRFKRCASKDPKKMKEKSKRDKVRLLVPKSVLGYCSKRATRKCEDVDYASEELESSDADESDMDDKPSKPKYEKFRSELLNKDFQFKLGMEFISLSEFKDAIRDWSVLNGREIRFVKNESCRVRVECKSKCGFLALCSKVGGSLTYQIKTWVGTHTCARVLNNKSVNSKWVSKLVVEKRKSQGKVKLSEIMSELRQKYSVGITKGKAWRAKAMAEEIIEGDAKEQYNMLWRYAAELRKHCAGNTVKLNTERPHPTLPLRFGRFYFCFNGCKKGFTKGCRPFIGVDGCHLKTQYGGQLLIAVARDPNDQYYPLAFGVVETETKESWRWFMQLLMEDIGEERKYVFISDQQKGLVSVFEEMHQQVEHRVCLRHLYANFKKKFGGGAAIRDLLLGAAKATYFQAWEKKMNQLKQIDKKAWEWLMGVPTKLWCKHSFSFYPKCDVLMNNLSEYFNSTILQARDKPILTMVEWIRNYMMNRIANSVVKLDKWKHNVMPNPRKRLDKETYLSGEWLPTWSSGDLWQVHHPYNGLQFVVDIGKKTCTCFWDLVGIPCRHVVSALQYQNLDPEKYVDPCYMREAYRACYENNVSPINGMNMWPTVDAEELLPPQYKKGPGRPKKLRFRELDENGSRMGRVGVAYRCTHCDKFGHNSRKCQAKEQDPNALKRKRKTPRTKVSKKSDGTVDEGPEMDANVDTTATGGGTVDEGPEMDALLNNMMDLYEEQQSQVDNPTQPTAMQPPPTHESQPTAMQPPPTHDSQPAAMQPEPAATNVKKPSARKKAVAVPWKRSRKRVSERLKEVRNDKRHGGPGSTPDAPLTIGEETGGSTSKKISRKKRKGIDQ</sequence>
<proteinExistence type="predicted"/>
<reference evidence="7 8" key="1">
    <citation type="submission" date="2023-01" db="EMBL/GenBank/DDBJ databases">
        <authorList>
            <person name="Kreplak J."/>
        </authorList>
    </citation>
    <scope>NUCLEOTIDE SEQUENCE [LARGE SCALE GENOMIC DNA]</scope>
</reference>
<feature type="compositionally biased region" description="Basic residues" evidence="5">
    <location>
        <begin position="830"/>
        <end position="842"/>
    </location>
</feature>
<evidence type="ECO:0000256" key="4">
    <source>
        <dbReference type="PROSITE-ProRule" id="PRU00325"/>
    </source>
</evidence>
<keyword evidence="3" id="KW-0862">Zinc</keyword>
<dbReference type="InterPro" id="IPR004332">
    <property type="entry name" value="Transposase_MuDR"/>
</dbReference>
<dbReference type="EMBL" id="OX451736">
    <property type="protein sequence ID" value="CAI8591503.1"/>
    <property type="molecule type" value="Genomic_DNA"/>
</dbReference>
<evidence type="ECO:0000256" key="5">
    <source>
        <dbReference type="SAM" id="MobiDB-lite"/>
    </source>
</evidence>
<keyword evidence="2 4" id="KW-0863">Zinc-finger</keyword>
<organism evidence="7 8">
    <name type="scientific">Vicia faba</name>
    <name type="common">Broad bean</name>
    <name type="synonym">Faba vulgaris</name>
    <dbReference type="NCBI Taxonomy" id="3906"/>
    <lineage>
        <taxon>Eukaryota</taxon>
        <taxon>Viridiplantae</taxon>
        <taxon>Streptophyta</taxon>
        <taxon>Embryophyta</taxon>
        <taxon>Tracheophyta</taxon>
        <taxon>Spermatophyta</taxon>
        <taxon>Magnoliopsida</taxon>
        <taxon>eudicotyledons</taxon>
        <taxon>Gunneridae</taxon>
        <taxon>Pentapetalae</taxon>
        <taxon>rosids</taxon>
        <taxon>fabids</taxon>
        <taxon>Fabales</taxon>
        <taxon>Fabaceae</taxon>
        <taxon>Papilionoideae</taxon>
        <taxon>50 kb inversion clade</taxon>
        <taxon>NPAAA clade</taxon>
        <taxon>Hologalegina</taxon>
        <taxon>IRL clade</taxon>
        <taxon>Fabeae</taxon>
        <taxon>Vicia</taxon>
    </lineage>
</organism>
<feature type="compositionally biased region" description="Basic and acidic residues" evidence="5">
    <location>
        <begin position="957"/>
        <end position="971"/>
    </location>
</feature>
<keyword evidence="1" id="KW-0479">Metal-binding</keyword>
<gene>
    <name evidence="7" type="ORF">VFH_I490720</name>
</gene>
<dbReference type="PROSITE" id="PS50966">
    <property type="entry name" value="ZF_SWIM"/>
    <property type="match status" value="1"/>
</dbReference>
<evidence type="ECO:0000256" key="1">
    <source>
        <dbReference type="ARBA" id="ARBA00022723"/>
    </source>
</evidence>
<feature type="region of interest" description="Disordered" evidence="5">
    <location>
        <begin position="889"/>
        <end position="1006"/>
    </location>
</feature>
<name>A0AAV0Z1S0_VICFA</name>
<evidence type="ECO:0000259" key="6">
    <source>
        <dbReference type="PROSITE" id="PS50966"/>
    </source>
</evidence>
<evidence type="ECO:0000313" key="8">
    <source>
        <dbReference type="Proteomes" id="UP001157006"/>
    </source>
</evidence>
<protein>
    <recommendedName>
        <fullName evidence="6">SWIM-type domain-containing protein</fullName>
    </recommendedName>
</protein>
<evidence type="ECO:0000256" key="3">
    <source>
        <dbReference type="ARBA" id="ARBA00022833"/>
    </source>
</evidence>
<evidence type="ECO:0000256" key="2">
    <source>
        <dbReference type="ARBA" id="ARBA00022771"/>
    </source>
</evidence>
<dbReference type="PANTHER" id="PTHR31973">
    <property type="entry name" value="POLYPROTEIN, PUTATIVE-RELATED"/>
    <property type="match status" value="1"/>
</dbReference>
<feature type="region of interest" description="Disordered" evidence="5">
    <location>
        <begin position="817"/>
        <end position="874"/>
    </location>
</feature>
<dbReference type="Pfam" id="PF04434">
    <property type="entry name" value="SWIM"/>
    <property type="match status" value="1"/>
</dbReference>
<dbReference type="GO" id="GO:0008270">
    <property type="term" value="F:zinc ion binding"/>
    <property type="evidence" value="ECO:0007669"/>
    <property type="project" value="UniProtKB-KW"/>
</dbReference>
<dbReference type="Pfam" id="PF03108">
    <property type="entry name" value="DBD_Tnp_Mut"/>
    <property type="match status" value="1"/>
</dbReference>
<feature type="compositionally biased region" description="Basic residues" evidence="5">
    <location>
        <begin position="995"/>
        <end position="1006"/>
    </location>
</feature>
<dbReference type="InterPro" id="IPR018289">
    <property type="entry name" value="MULE_transposase_dom"/>
</dbReference>
<feature type="compositionally biased region" description="Basic residues" evidence="5">
    <location>
        <begin position="940"/>
        <end position="956"/>
    </location>
</feature>
<dbReference type="Proteomes" id="UP001157006">
    <property type="component" value="Chromosome 1L"/>
</dbReference>
<dbReference type="InterPro" id="IPR058594">
    <property type="entry name" value="PB1-like_dom_pln"/>
</dbReference>
<feature type="domain" description="SWIM-type" evidence="6">
    <location>
        <begin position="699"/>
        <end position="730"/>
    </location>
</feature>
<dbReference type="AlphaFoldDB" id="A0AAV0Z1S0"/>
<keyword evidence="8" id="KW-1185">Reference proteome</keyword>
<dbReference type="Pfam" id="PF10551">
    <property type="entry name" value="MULE"/>
    <property type="match status" value="1"/>
</dbReference>
<dbReference type="InterPro" id="IPR006564">
    <property type="entry name" value="Znf_PMZ"/>
</dbReference>
<dbReference type="Pfam" id="PF26130">
    <property type="entry name" value="PB1-like"/>
    <property type="match status" value="1"/>
</dbReference>
<accession>A0AAV0Z1S0</accession>
<evidence type="ECO:0000313" key="7">
    <source>
        <dbReference type="EMBL" id="CAI8591503.1"/>
    </source>
</evidence>
<dbReference type="SMART" id="SM00575">
    <property type="entry name" value="ZnF_PMZ"/>
    <property type="match status" value="1"/>
</dbReference>
<dbReference type="InterPro" id="IPR007527">
    <property type="entry name" value="Znf_SWIM"/>
</dbReference>
<dbReference type="PANTHER" id="PTHR31973:SF187">
    <property type="entry name" value="MUTATOR TRANSPOSASE MUDRA PROTEIN"/>
    <property type="match status" value="1"/>
</dbReference>